<dbReference type="RefSeq" id="WP_136559305.1">
    <property type="nucleotide sequence ID" value="NZ_STGT01000004.1"/>
</dbReference>
<evidence type="ECO:0000313" key="1">
    <source>
        <dbReference type="EMBL" id="THV12511.1"/>
    </source>
</evidence>
<name>A0ABY2QR69_9HYPH</name>
<evidence type="ECO:0000313" key="2">
    <source>
        <dbReference type="Proteomes" id="UP000309667"/>
    </source>
</evidence>
<reference evidence="1 2" key="1">
    <citation type="submission" date="2019-04" db="EMBL/GenBank/DDBJ databases">
        <title>Genome sequence of strain 7209-2.</title>
        <authorList>
            <person name="Gao J."/>
            <person name="Sun J."/>
        </authorList>
    </citation>
    <scope>NUCLEOTIDE SEQUENCE [LARGE SCALE GENOMIC DNA]</scope>
    <source>
        <strain evidence="1 2">7209-2</strain>
    </source>
</reference>
<dbReference type="Proteomes" id="UP000309667">
    <property type="component" value="Unassembled WGS sequence"/>
</dbReference>
<gene>
    <name evidence="1" type="ORF">E9677_17285</name>
</gene>
<organism evidence="1 2">
    <name type="scientific">Rhizobium rhizophilum</name>
    <dbReference type="NCBI Taxonomy" id="1850373"/>
    <lineage>
        <taxon>Bacteria</taxon>
        <taxon>Pseudomonadati</taxon>
        <taxon>Pseudomonadota</taxon>
        <taxon>Alphaproteobacteria</taxon>
        <taxon>Hyphomicrobiales</taxon>
        <taxon>Rhizobiaceae</taxon>
        <taxon>Rhizobium/Agrobacterium group</taxon>
        <taxon>Rhizobium</taxon>
    </lineage>
</organism>
<sequence>MRKDQIASFVTDILNADATLFAVDDDSYFFGDLVVADDKATEVWAKANHICERYGPRDHLRREIAAHLKYLGKVTNLDGESDVLCRKSLSATSMAD</sequence>
<dbReference type="EMBL" id="STGT01000004">
    <property type="protein sequence ID" value="THV12511.1"/>
    <property type="molecule type" value="Genomic_DNA"/>
</dbReference>
<accession>A0ABY2QR69</accession>
<keyword evidence="2" id="KW-1185">Reference proteome</keyword>
<proteinExistence type="predicted"/>
<protein>
    <submittedName>
        <fullName evidence="1">Uncharacterized protein</fullName>
    </submittedName>
</protein>
<comment type="caution">
    <text evidence="1">The sequence shown here is derived from an EMBL/GenBank/DDBJ whole genome shotgun (WGS) entry which is preliminary data.</text>
</comment>